<dbReference type="GO" id="GO:0004714">
    <property type="term" value="F:transmembrane receptor protein tyrosine kinase activity"/>
    <property type="evidence" value="ECO:0007669"/>
    <property type="project" value="TreeGrafter"/>
</dbReference>
<dbReference type="AlphaFoldDB" id="A0A0L7KR46"/>
<proteinExistence type="predicted"/>
<evidence type="ECO:0000313" key="3">
    <source>
        <dbReference type="Proteomes" id="UP000037510"/>
    </source>
</evidence>
<accession>A0A0L7KR46</accession>
<evidence type="ECO:0000313" key="2">
    <source>
        <dbReference type="EMBL" id="KOB65526.1"/>
    </source>
</evidence>
<sequence length="76" mass="8866">MWEVFTYGKVPYGRMKNSEVVDMLQRGQVLEKPKGCLNEIYHVMRECWKPSPEKRPSFRALRELLDAIAHSSVLAD</sequence>
<dbReference type="InterPro" id="IPR001245">
    <property type="entry name" value="Ser-Thr/Tyr_kinase_cat_dom"/>
</dbReference>
<dbReference type="EMBL" id="JTDY01007018">
    <property type="protein sequence ID" value="KOB65526.1"/>
    <property type="molecule type" value="Genomic_DNA"/>
</dbReference>
<dbReference type="GO" id="GO:0007169">
    <property type="term" value="P:cell surface receptor protein tyrosine kinase signaling pathway"/>
    <property type="evidence" value="ECO:0007669"/>
    <property type="project" value="TreeGrafter"/>
</dbReference>
<dbReference type="Pfam" id="PF07714">
    <property type="entry name" value="PK_Tyr_Ser-Thr"/>
    <property type="match status" value="1"/>
</dbReference>
<dbReference type="GO" id="GO:0005886">
    <property type="term" value="C:plasma membrane"/>
    <property type="evidence" value="ECO:0007669"/>
    <property type="project" value="TreeGrafter"/>
</dbReference>
<name>A0A0L7KR46_OPEBR</name>
<dbReference type="SUPFAM" id="SSF56112">
    <property type="entry name" value="Protein kinase-like (PK-like)"/>
    <property type="match status" value="1"/>
</dbReference>
<organism evidence="2 3">
    <name type="scientific">Operophtera brumata</name>
    <name type="common">Winter moth</name>
    <name type="synonym">Phalaena brumata</name>
    <dbReference type="NCBI Taxonomy" id="104452"/>
    <lineage>
        <taxon>Eukaryota</taxon>
        <taxon>Metazoa</taxon>
        <taxon>Ecdysozoa</taxon>
        <taxon>Arthropoda</taxon>
        <taxon>Hexapoda</taxon>
        <taxon>Insecta</taxon>
        <taxon>Pterygota</taxon>
        <taxon>Neoptera</taxon>
        <taxon>Endopterygota</taxon>
        <taxon>Lepidoptera</taxon>
        <taxon>Glossata</taxon>
        <taxon>Ditrysia</taxon>
        <taxon>Geometroidea</taxon>
        <taxon>Geometridae</taxon>
        <taxon>Larentiinae</taxon>
        <taxon>Operophtera</taxon>
    </lineage>
</organism>
<keyword evidence="2" id="KW-0418">Kinase</keyword>
<comment type="caution">
    <text evidence="2">The sequence shown here is derived from an EMBL/GenBank/DDBJ whole genome shotgun (WGS) entry which is preliminary data.</text>
</comment>
<protein>
    <submittedName>
        <fullName evidence="2">Tyrosine-protein kinase Btk29A</fullName>
    </submittedName>
</protein>
<dbReference type="Proteomes" id="UP000037510">
    <property type="component" value="Unassembled WGS sequence"/>
</dbReference>
<dbReference type="GO" id="GO:0043235">
    <property type="term" value="C:receptor complex"/>
    <property type="evidence" value="ECO:0007669"/>
    <property type="project" value="TreeGrafter"/>
</dbReference>
<dbReference type="FunFam" id="1.10.510.10:FF:001346">
    <property type="entry name" value="Uncharacterized protein"/>
    <property type="match status" value="1"/>
</dbReference>
<feature type="domain" description="Serine-threonine/tyrosine-protein kinase catalytic" evidence="1">
    <location>
        <begin position="1"/>
        <end position="64"/>
    </location>
</feature>
<dbReference type="STRING" id="104452.A0A0L7KR46"/>
<gene>
    <name evidence="2" type="ORF">OBRU01_16927</name>
</gene>
<keyword evidence="3" id="KW-1185">Reference proteome</keyword>
<dbReference type="InterPro" id="IPR050122">
    <property type="entry name" value="RTK"/>
</dbReference>
<keyword evidence="2" id="KW-0808">Transferase</keyword>
<evidence type="ECO:0000259" key="1">
    <source>
        <dbReference type="Pfam" id="PF07714"/>
    </source>
</evidence>
<reference evidence="2 3" key="1">
    <citation type="journal article" date="2015" name="Genome Biol. Evol.">
        <title>The genome of winter moth (Operophtera brumata) provides a genomic perspective on sexual dimorphism and phenology.</title>
        <authorList>
            <person name="Derks M.F."/>
            <person name="Smit S."/>
            <person name="Salis L."/>
            <person name="Schijlen E."/>
            <person name="Bossers A."/>
            <person name="Mateman C."/>
            <person name="Pijl A.S."/>
            <person name="de Ridder D."/>
            <person name="Groenen M.A."/>
            <person name="Visser M.E."/>
            <person name="Megens H.J."/>
        </authorList>
    </citation>
    <scope>NUCLEOTIDE SEQUENCE [LARGE SCALE GENOMIC DNA]</scope>
    <source>
        <strain evidence="2">WM2013NL</strain>
        <tissue evidence="2">Head and thorax</tissue>
    </source>
</reference>
<dbReference type="InterPro" id="IPR011009">
    <property type="entry name" value="Kinase-like_dom_sf"/>
</dbReference>
<dbReference type="PANTHER" id="PTHR24416:SF600">
    <property type="entry name" value="PDGF- AND VEGF-RECEPTOR RELATED, ISOFORM J"/>
    <property type="match status" value="1"/>
</dbReference>
<dbReference type="Gene3D" id="1.10.510.10">
    <property type="entry name" value="Transferase(Phosphotransferase) domain 1"/>
    <property type="match status" value="1"/>
</dbReference>
<dbReference type="PANTHER" id="PTHR24416">
    <property type="entry name" value="TYROSINE-PROTEIN KINASE RECEPTOR"/>
    <property type="match status" value="1"/>
</dbReference>